<proteinExistence type="predicted"/>
<protein>
    <submittedName>
        <fullName evidence="2">Uncharacterized protein</fullName>
    </submittedName>
</protein>
<reference evidence="2 3" key="1">
    <citation type="journal article" date="2023" name="Int. J. Syst. Evol. Microbiol.">
        <title>Ligilactobacillus ubinensis sp. nov., a novel species isolated from the wild ferment of a durian fruit (Durio zibethinus).</title>
        <authorList>
            <person name="Heng Y.C."/>
            <person name="Menon N."/>
            <person name="Chen B."/>
            <person name="Loo B.Z.L."/>
            <person name="Wong G.W.J."/>
            <person name="Lim A.C.H."/>
            <person name="Silvaraju S."/>
            <person name="Kittelmann S."/>
        </authorList>
    </citation>
    <scope>NUCLEOTIDE SEQUENCE [LARGE SCALE GENOMIC DNA]</scope>
    <source>
        <strain evidence="2 3">WILCCON 0076</strain>
    </source>
</reference>
<keyword evidence="1" id="KW-1133">Transmembrane helix</keyword>
<comment type="caution">
    <text evidence="2">The sequence shown here is derived from an EMBL/GenBank/DDBJ whole genome shotgun (WGS) entry which is preliminary data.</text>
</comment>
<dbReference type="AlphaFoldDB" id="A0A9X2JMB6"/>
<dbReference type="EMBL" id="JAIULA010000029">
    <property type="protein sequence ID" value="MCP0887907.1"/>
    <property type="molecule type" value="Genomic_DNA"/>
</dbReference>
<dbReference type="RefSeq" id="WP_253362067.1">
    <property type="nucleotide sequence ID" value="NZ_JAIULA010000029.1"/>
</dbReference>
<gene>
    <name evidence="2" type="ORF">LB941_11255</name>
</gene>
<organism evidence="2 3">
    <name type="scientific">Ligilactobacillus ubinensis</name>
    <dbReference type="NCBI Taxonomy" id="2876789"/>
    <lineage>
        <taxon>Bacteria</taxon>
        <taxon>Bacillati</taxon>
        <taxon>Bacillota</taxon>
        <taxon>Bacilli</taxon>
        <taxon>Lactobacillales</taxon>
        <taxon>Lactobacillaceae</taxon>
        <taxon>Ligilactobacillus</taxon>
    </lineage>
</organism>
<keyword evidence="1" id="KW-0472">Membrane</keyword>
<evidence type="ECO:0000313" key="3">
    <source>
        <dbReference type="Proteomes" id="UP001139006"/>
    </source>
</evidence>
<feature type="transmembrane region" description="Helical" evidence="1">
    <location>
        <begin position="7"/>
        <end position="25"/>
    </location>
</feature>
<evidence type="ECO:0000256" key="1">
    <source>
        <dbReference type="SAM" id="Phobius"/>
    </source>
</evidence>
<sequence length="56" mass="6680">MDNTFNKIKKIIYIILMVISFVFSIVFRDGYLLTISSLLAILNVYFWLEKKYLRGN</sequence>
<feature type="transmembrane region" description="Helical" evidence="1">
    <location>
        <begin position="31"/>
        <end position="48"/>
    </location>
</feature>
<evidence type="ECO:0000313" key="2">
    <source>
        <dbReference type="EMBL" id="MCP0887907.1"/>
    </source>
</evidence>
<name>A0A9X2JMB6_9LACO</name>
<keyword evidence="1" id="KW-0812">Transmembrane</keyword>
<accession>A0A9X2JMB6</accession>
<keyword evidence="3" id="KW-1185">Reference proteome</keyword>
<dbReference type="Proteomes" id="UP001139006">
    <property type="component" value="Unassembled WGS sequence"/>
</dbReference>